<gene>
    <name evidence="2" type="ORF">MKW98_025121</name>
</gene>
<keyword evidence="3" id="KW-1185">Reference proteome</keyword>
<reference evidence="2" key="1">
    <citation type="submission" date="2022-04" db="EMBL/GenBank/DDBJ databases">
        <title>A functionally conserved STORR gene fusion in Papaver species that diverged 16.8 million years ago.</title>
        <authorList>
            <person name="Catania T."/>
        </authorList>
    </citation>
    <scope>NUCLEOTIDE SEQUENCE</scope>
    <source>
        <strain evidence="2">S-188037</strain>
    </source>
</reference>
<accession>A0AAD4S1F2</accession>
<evidence type="ECO:0000313" key="2">
    <source>
        <dbReference type="EMBL" id="KAI3853604.1"/>
    </source>
</evidence>
<comment type="caution">
    <text evidence="2">The sequence shown here is derived from an EMBL/GenBank/DDBJ whole genome shotgun (WGS) entry which is preliminary data.</text>
</comment>
<sequence length="55" mass="6551">ARIITWVLWICELCKLEPQESSHVGMCIDDCNIRMWVLTRCTNKNTKRGYPPLKW</sequence>
<dbReference type="AlphaFoldDB" id="A0AAD4S1F2"/>
<dbReference type="EMBL" id="JAJJMB010015535">
    <property type="protein sequence ID" value="KAI3853604.1"/>
    <property type="molecule type" value="Genomic_DNA"/>
</dbReference>
<feature type="non-terminal residue" evidence="2">
    <location>
        <position position="1"/>
    </location>
</feature>
<evidence type="ECO:0000256" key="1">
    <source>
        <dbReference type="SAM" id="SignalP"/>
    </source>
</evidence>
<keyword evidence="1" id="KW-0732">Signal</keyword>
<proteinExistence type="predicted"/>
<feature type="signal peptide" evidence="1">
    <location>
        <begin position="1"/>
        <end position="16"/>
    </location>
</feature>
<evidence type="ECO:0000313" key="3">
    <source>
        <dbReference type="Proteomes" id="UP001202328"/>
    </source>
</evidence>
<dbReference type="Proteomes" id="UP001202328">
    <property type="component" value="Unassembled WGS sequence"/>
</dbReference>
<organism evidence="2 3">
    <name type="scientific">Papaver atlanticum</name>
    <dbReference type="NCBI Taxonomy" id="357466"/>
    <lineage>
        <taxon>Eukaryota</taxon>
        <taxon>Viridiplantae</taxon>
        <taxon>Streptophyta</taxon>
        <taxon>Embryophyta</taxon>
        <taxon>Tracheophyta</taxon>
        <taxon>Spermatophyta</taxon>
        <taxon>Magnoliopsida</taxon>
        <taxon>Ranunculales</taxon>
        <taxon>Papaveraceae</taxon>
        <taxon>Papaveroideae</taxon>
        <taxon>Papaver</taxon>
    </lineage>
</organism>
<feature type="chain" id="PRO_5042088642" evidence="1">
    <location>
        <begin position="17"/>
        <end position="55"/>
    </location>
</feature>
<name>A0AAD4S1F2_9MAGN</name>
<protein>
    <submittedName>
        <fullName evidence="2">Uncharacterized protein</fullName>
    </submittedName>
</protein>